<accession>A0ABR2L321</accession>
<evidence type="ECO:0008006" key="3">
    <source>
        <dbReference type="Google" id="ProtNLM"/>
    </source>
</evidence>
<dbReference type="EMBL" id="JAPFFF010000002">
    <property type="protein sequence ID" value="KAK8897746.1"/>
    <property type="molecule type" value="Genomic_DNA"/>
</dbReference>
<dbReference type="SUPFAM" id="SSF52540">
    <property type="entry name" value="P-loop containing nucleoside triphosphate hydrolases"/>
    <property type="match status" value="1"/>
</dbReference>
<keyword evidence="2" id="KW-1185">Reference proteome</keyword>
<reference evidence="1 2" key="1">
    <citation type="submission" date="2024-04" db="EMBL/GenBank/DDBJ databases">
        <title>Tritrichomonas musculus Genome.</title>
        <authorList>
            <person name="Alves-Ferreira E."/>
            <person name="Grigg M."/>
            <person name="Lorenzi H."/>
            <person name="Galac M."/>
        </authorList>
    </citation>
    <scope>NUCLEOTIDE SEQUENCE [LARGE SCALE GENOMIC DNA]</scope>
    <source>
        <strain evidence="1 2">EAF2021</strain>
    </source>
</reference>
<evidence type="ECO:0000313" key="1">
    <source>
        <dbReference type="EMBL" id="KAK8897746.1"/>
    </source>
</evidence>
<proteinExistence type="predicted"/>
<protein>
    <recommendedName>
        <fullName evidence="3">Zona occludens toxin N-terminal domain-containing protein</fullName>
    </recommendedName>
</protein>
<dbReference type="Gene3D" id="3.40.50.300">
    <property type="entry name" value="P-loop containing nucleotide triphosphate hydrolases"/>
    <property type="match status" value="1"/>
</dbReference>
<sequence>MKQKGHNVLKDVETVIKETLRKNQRDIEMALIKPLSPEYPFSTNGIYFLIGKMGAGKSFFIWRHIMITERLFKQPYYSKIIFCSSSGKLDKTAEVLSKNIKTRIDYVKESDLMSYLNRHLRRKLKYYSLVKHVMSKMKETNDEMRRLIQKHSLNDIEDRIAYIAQKMMKYDTSAYPYNTLLVLDDAAGSPLLKNGNSELCRLLTKTRHFNLTCIIAVQTLRFIHLNVKRLATDIICYSGFSKEDFMSMLQQTPNNLDVKTTTEEYLNHKGSHDRFIINITNGSSNFEIE</sequence>
<name>A0ABR2L321_9EUKA</name>
<evidence type="ECO:0000313" key="2">
    <source>
        <dbReference type="Proteomes" id="UP001470230"/>
    </source>
</evidence>
<organism evidence="1 2">
    <name type="scientific">Tritrichomonas musculus</name>
    <dbReference type="NCBI Taxonomy" id="1915356"/>
    <lineage>
        <taxon>Eukaryota</taxon>
        <taxon>Metamonada</taxon>
        <taxon>Parabasalia</taxon>
        <taxon>Tritrichomonadida</taxon>
        <taxon>Tritrichomonadidae</taxon>
        <taxon>Tritrichomonas</taxon>
    </lineage>
</organism>
<dbReference type="PANTHER" id="PTHR48131:SF1">
    <property type="entry name" value="AAA+ ATPASE DOMAIN-CONTAINING PROTEIN"/>
    <property type="match status" value="1"/>
</dbReference>
<comment type="caution">
    <text evidence="1">The sequence shown here is derived from an EMBL/GenBank/DDBJ whole genome shotgun (WGS) entry which is preliminary data.</text>
</comment>
<dbReference type="PANTHER" id="PTHR48131">
    <property type="entry name" value="RESIII DOMAIN-CONTAINING PROTEIN"/>
    <property type="match status" value="1"/>
</dbReference>
<dbReference type="Proteomes" id="UP001470230">
    <property type="component" value="Unassembled WGS sequence"/>
</dbReference>
<gene>
    <name evidence="1" type="ORF">M9Y10_015711</name>
</gene>
<dbReference type="InterPro" id="IPR027417">
    <property type="entry name" value="P-loop_NTPase"/>
</dbReference>